<dbReference type="Proteomes" id="UP000199615">
    <property type="component" value="Unassembled WGS sequence"/>
</dbReference>
<reference evidence="3" key="1">
    <citation type="submission" date="2016-10" db="EMBL/GenBank/DDBJ databases">
        <authorList>
            <person name="Varghese N."/>
            <person name="Submissions S."/>
        </authorList>
    </citation>
    <scope>NUCLEOTIDE SEQUENCE [LARGE SCALE GENOMIC DNA]</scope>
    <source>
        <strain evidence="3">DSM 123</strain>
    </source>
</reference>
<dbReference type="InterPro" id="IPR038740">
    <property type="entry name" value="BioF2-like_GNAT_dom"/>
</dbReference>
<dbReference type="EMBL" id="FODT01000005">
    <property type="protein sequence ID" value="SEO85429.1"/>
    <property type="molecule type" value="Genomic_DNA"/>
</dbReference>
<dbReference type="GO" id="GO:0016740">
    <property type="term" value="F:transferase activity"/>
    <property type="evidence" value="ECO:0007669"/>
    <property type="project" value="UniProtKB-KW"/>
</dbReference>
<proteinExistence type="predicted"/>
<dbReference type="Gene3D" id="3.40.630.30">
    <property type="match status" value="1"/>
</dbReference>
<feature type="domain" description="BioF2-like acetyltransferase" evidence="1">
    <location>
        <begin position="190"/>
        <end position="338"/>
    </location>
</feature>
<keyword evidence="3" id="KW-1185">Reference proteome</keyword>
<evidence type="ECO:0000313" key="3">
    <source>
        <dbReference type="Proteomes" id="UP000199615"/>
    </source>
</evidence>
<gene>
    <name evidence="2" type="ORF">SAMN05444123_105202</name>
</gene>
<protein>
    <submittedName>
        <fullName evidence="2">Acetyltransferase involved in cellulose biosynthesis, CelD/BcsL family</fullName>
    </submittedName>
</protein>
<accession>A0A1H8T2Z1</accession>
<dbReference type="SUPFAM" id="SSF55729">
    <property type="entry name" value="Acyl-CoA N-acyltransferases (Nat)"/>
    <property type="match status" value="1"/>
</dbReference>
<organism evidence="2 3">
    <name type="scientific">Rhodopseudomonas pseudopalustris</name>
    <dbReference type="NCBI Taxonomy" id="1513892"/>
    <lineage>
        <taxon>Bacteria</taxon>
        <taxon>Pseudomonadati</taxon>
        <taxon>Pseudomonadota</taxon>
        <taxon>Alphaproteobacteria</taxon>
        <taxon>Hyphomicrobiales</taxon>
        <taxon>Nitrobacteraceae</taxon>
        <taxon>Rhodopseudomonas</taxon>
    </lineage>
</organism>
<dbReference type="InterPro" id="IPR016181">
    <property type="entry name" value="Acyl_CoA_acyltransferase"/>
</dbReference>
<name>A0A1H8T2Z1_9BRAD</name>
<evidence type="ECO:0000313" key="2">
    <source>
        <dbReference type="EMBL" id="SEO85429.1"/>
    </source>
</evidence>
<dbReference type="AlphaFoldDB" id="A0A1H8T2Z1"/>
<sequence length="383" mass="42078">MRTVQIEACERTIDWVAETTDRYVAECTRDVGRFLGRAAALGPQAAVTPFQSENWLSPWLKGLAPAADVEPLLITVRDSVRGEIAMLLPLVLRRFYGLTLVEFADLSVSDYNIPLLGPAAPTTPEKAAEAFDAALAVMPPVDVIRLCNLPLAVNGRINPLALLPGLSQGSVRNVTALPTNWDDYLALRSRKFRKALRQHHRALDALGGATARMITSGAEAGRLLDRLDSLQRARIAARGKRYVLDRPAYSNFYRNVFEHGRADRFAMLSVLESGDTVVAIAYSLLHQRTCTTVRLAHLGEQWSRCSPGIVLASEMIRWMIENGVETFDLGAGGYDYKKRLGCEAQPLLALEKAMSIKGRMALSAWTTFAGRRSLIQSLAAKAS</sequence>
<evidence type="ECO:0000259" key="1">
    <source>
        <dbReference type="Pfam" id="PF13480"/>
    </source>
</evidence>
<keyword evidence="2" id="KW-0808">Transferase</keyword>
<dbReference type="Pfam" id="PF13480">
    <property type="entry name" value="Acetyltransf_6"/>
    <property type="match status" value="1"/>
</dbReference>